<evidence type="ECO:0000256" key="2">
    <source>
        <dbReference type="SAM" id="MobiDB-lite"/>
    </source>
</evidence>
<reference evidence="3" key="1">
    <citation type="submission" date="2022-05" db="EMBL/GenBank/DDBJ databases">
        <authorList>
            <person name="Friedrich I."/>
            <person name="Poehlein A."/>
            <person name="Schneider D."/>
            <person name="Hertel R."/>
            <person name="Daniel R."/>
        </authorList>
    </citation>
    <scope>NUCLEOTIDE SEQUENCE</scope>
</reference>
<organism evidence="3 4">
    <name type="scientific">Luteibacter phage vB_LflM-Pluto</name>
    <dbReference type="NCBI Taxonomy" id="2948611"/>
    <lineage>
        <taxon>Viruses</taxon>
        <taxon>Duplodnaviria</taxon>
        <taxon>Heunggongvirae</taxon>
        <taxon>Uroviricota</taxon>
        <taxon>Caudoviricetes</taxon>
        <taxon>Lindbergviridae</taxon>
        <taxon>Plutovirus</taxon>
        <taxon>Plutovirus pluto</taxon>
    </lineage>
</organism>
<keyword evidence="4" id="KW-1185">Reference proteome</keyword>
<name>A0A9E7MV33_9CAUD</name>
<proteinExistence type="predicted"/>
<protein>
    <submittedName>
        <fullName evidence="3">Uncharacterized protein</fullName>
    </submittedName>
</protein>
<dbReference type="EMBL" id="ON529861">
    <property type="protein sequence ID" value="USN16342.1"/>
    <property type="molecule type" value="Genomic_DNA"/>
</dbReference>
<evidence type="ECO:0000313" key="3">
    <source>
        <dbReference type="EMBL" id="USN16342.1"/>
    </source>
</evidence>
<feature type="region of interest" description="Disordered" evidence="2">
    <location>
        <begin position="114"/>
        <end position="149"/>
    </location>
</feature>
<evidence type="ECO:0000256" key="1">
    <source>
        <dbReference type="SAM" id="Coils"/>
    </source>
</evidence>
<feature type="compositionally biased region" description="Basic and acidic residues" evidence="2">
    <location>
        <begin position="120"/>
        <end position="134"/>
    </location>
</feature>
<keyword evidence="1" id="KW-0175">Coiled coil</keyword>
<gene>
    <name evidence="3" type="ORF">PLUTO_00260</name>
</gene>
<accession>A0A9E7MV33</accession>
<dbReference type="Proteomes" id="UP001056883">
    <property type="component" value="Segment"/>
</dbReference>
<sequence>MNFIPSYFTHGDGNVDHPPQTRKPRIEDIAMKLEAVATATSKELVEFYNAHNPDKQIKKFSDRETAERRIKDLIALIEAEAAEKAAAKAARNVEKASASVVKAAKDVERAAHNLAASAKGEAKAPKIAQEKPSEAHTGTTGEAPTSARASVEKAISALRAAPAALPRSNAAGIAESWKVTEVRDARLTRNGVIVVTERGAHDYASTRAAFIALGLPLEKHIRFRVKLKEAGKLVFEHNNRKYEFQITD</sequence>
<feature type="coiled-coil region" evidence="1">
    <location>
        <begin position="63"/>
        <end position="99"/>
    </location>
</feature>
<feature type="region of interest" description="Disordered" evidence="2">
    <location>
        <begin position="1"/>
        <end position="20"/>
    </location>
</feature>
<evidence type="ECO:0000313" key="4">
    <source>
        <dbReference type="Proteomes" id="UP001056883"/>
    </source>
</evidence>